<dbReference type="AlphaFoldDB" id="A0AAD8ZT50"/>
<dbReference type="InterPro" id="IPR043046">
    <property type="entry name" value="IL17RA/B_FnIII-like_2_sf"/>
</dbReference>
<dbReference type="Gene3D" id="3.40.50.11530">
    <property type="match status" value="1"/>
</dbReference>
<keyword evidence="3" id="KW-0812">Transmembrane</keyword>
<dbReference type="GO" id="GO:0005886">
    <property type="term" value="C:plasma membrane"/>
    <property type="evidence" value="ECO:0007669"/>
    <property type="project" value="UniProtKB-SubCell"/>
</dbReference>
<keyword evidence="8" id="KW-0325">Glycoprotein</keyword>
<dbReference type="PANTHER" id="PTHR15583:SF22">
    <property type="entry name" value="INTERLEUKIN-17 RECEPTOR A-LIKE"/>
    <property type="match status" value="1"/>
</dbReference>
<evidence type="ECO:0000256" key="2">
    <source>
        <dbReference type="ARBA" id="ARBA00022475"/>
    </source>
</evidence>
<comment type="caution">
    <text evidence="10">The sequence shown here is derived from an EMBL/GenBank/DDBJ whole genome shotgun (WGS) entry which is preliminary data.</text>
</comment>
<sequence length="637" mass="71814">MSSQTQVHKSGLTDSDSLAWAHRPGLTDPDSLAWAHRAGLTDPDSLAWAHRAGLTDRDSLAWAHRAGLTDPDSLAWFQGTQLCSLPFVLHCTAGSIFSLGGSEVHVLEVATGRSLCIRCILRDRLSTISMSEHEPWSFVLDRIVIEPGLKYQISVSNLPKPDVGRHPRVQTIIVPGSLWDPNLTWSVLDHGWNGGVVAMTFNTGLFSDLFRVAIHQPDIHSDLSLMVSKDNLTSISVNFSLEAWQLQLCDFVFVVSSNIFDSLSVFQFIFNSKKYFNMFLQIKPFFVRCMNNCLDYQQNVHICSGNNLPPSNRHLMAWIVPGLAGLVVCAFMAVLLNSNSNEDMSSSSHDVTDKDEPKSILIQEPSKVLIIYSLDHPMYKDIVLKLCAFLRAKCGTDATLDLLDSSWISTIGRMQWLDMQRASLTRSSDKVLLLCSPGVQAKWKAMCRGVRVVTREDARTPMGDMLTPALSLITPDFMHVLSFQKYIVAYFEDICSERDIPAPFNVAVKYQLMKHFEEIFFRLLDKEKHEPGRIKHVEGIRGDEYHSCPSGRALRDAIEAFRAYQLVNPDWFEMEIVDADEDITLEQDEDVKINCNRVLQNELQVTEIVTRVVISEMTSPRHEPEESLTMVMHVVPT</sequence>
<dbReference type="PANTHER" id="PTHR15583">
    <property type="entry name" value="INTERLEUKIN-17 RECEPTOR"/>
    <property type="match status" value="1"/>
</dbReference>
<dbReference type="EMBL" id="JAROKS010000004">
    <property type="protein sequence ID" value="KAK1804370.1"/>
    <property type="molecule type" value="Genomic_DNA"/>
</dbReference>
<evidence type="ECO:0000313" key="10">
    <source>
        <dbReference type="EMBL" id="KAK1804370.1"/>
    </source>
</evidence>
<dbReference type="InterPro" id="IPR039465">
    <property type="entry name" value="IL-17_rcpt-like"/>
</dbReference>
<protein>
    <recommendedName>
        <fullName evidence="9">SEFIR domain-containing protein</fullName>
    </recommendedName>
</protein>
<evidence type="ECO:0000256" key="3">
    <source>
        <dbReference type="ARBA" id="ARBA00022692"/>
    </source>
</evidence>
<keyword evidence="4" id="KW-0732">Signal</keyword>
<dbReference type="FunFam" id="3.40.50.11530:FF:000002">
    <property type="entry name" value="Interleukin 17 receptor A"/>
    <property type="match status" value="1"/>
</dbReference>
<dbReference type="Gene3D" id="2.60.40.2150">
    <property type="entry name" value="Interleukin-17 receptor A/B, fibronectin-III-like domain 2"/>
    <property type="match status" value="1"/>
</dbReference>
<keyword evidence="7" id="KW-0675">Receptor</keyword>
<evidence type="ECO:0000256" key="5">
    <source>
        <dbReference type="ARBA" id="ARBA00022989"/>
    </source>
</evidence>
<dbReference type="InterPro" id="IPR032356">
    <property type="entry name" value="IL17R_A/B_N"/>
</dbReference>
<dbReference type="InterPro" id="IPR038683">
    <property type="entry name" value="IL17RA/B_FnIII-like_1_sf"/>
</dbReference>
<feature type="domain" description="SEFIR" evidence="9">
    <location>
        <begin position="365"/>
        <end position="521"/>
    </location>
</feature>
<reference evidence="10" key="1">
    <citation type="submission" date="2023-03" db="EMBL/GenBank/DDBJ databases">
        <title>Electrophorus voltai genome.</title>
        <authorList>
            <person name="Bian C."/>
        </authorList>
    </citation>
    <scope>NUCLEOTIDE SEQUENCE</scope>
    <source>
        <strain evidence="10">CB-2022</strain>
        <tissue evidence="10">Muscle</tissue>
    </source>
</reference>
<accession>A0AAD8ZT50</accession>
<evidence type="ECO:0000256" key="6">
    <source>
        <dbReference type="ARBA" id="ARBA00023136"/>
    </source>
</evidence>
<evidence type="ECO:0000313" key="11">
    <source>
        <dbReference type="Proteomes" id="UP001239994"/>
    </source>
</evidence>
<comment type="subcellular location">
    <subcellularLocation>
        <location evidence="1">Cell membrane</location>
        <topology evidence="1">Single-pass type I membrane protein</topology>
    </subcellularLocation>
</comment>
<name>A0AAD8ZT50_9TELE</name>
<dbReference type="Pfam" id="PF08357">
    <property type="entry name" value="SEFIR"/>
    <property type="match status" value="1"/>
</dbReference>
<evidence type="ECO:0000256" key="7">
    <source>
        <dbReference type="ARBA" id="ARBA00023170"/>
    </source>
</evidence>
<evidence type="ECO:0000256" key="4">
    <source>
        <dbReference type="ARBA" id="ARBA00022729"/>
    </source>
</evidence>
<dbReference type="Proteomes" id="UP001239994">
    <property type="component" value="Unassembled WGS sequence"/>
</dbReference>
<dbReference type="PROSITE" id="PS51534">
    <property type="entry name" value="SEFIR"/>
    <property type="match status" value="1"/>
</dbReference>
<dbReference type="Pfam" id="PF16556">
    <property type="entry name" value="IL17R_fnIII_D1"/>
    <property type="match status" value="1"/>
</dbReference>
<dbReference type="InterPro" id="IPR013568">
    <property type="entry name" value="SEFIR_dom"/>
</dbReference>
<evidence type="ECO:0000256" key="8">
    <source>
        <dbReference type="ARBA" id="ARBA00023180"/>
    </source>
</evidence>
<proteinExistence type="predicted"/>
<keyword evidence="5" id="KW-1133">Transmembrane helix</keyword>
<gene>
    <name evidence="10" type="ORF">P4O66_020394</name>
</gene>
<dbReference type="Gene3D" id="2.60.40.2160">
    <property type="entry name" value="Interleukin-17 receptor A/B, fibronectin-III-like domain 1"/>
    <property type="match status" value="1"/>
</dbReference>
<keyword evidence="2" id="KW-1003">Cell membrane</keyword>
<keyword evidence="6" id="KW-0472">Membrane</keyword>
<evidence type="ECO:0000256" key="1">
    <source>
        <dbReference type="ARBA" id="ARBA00004251"/>
    </source>
</evidence>
<dbReference type="GO" id="GO:0030368">
    <property type="term" value="F:interleukin-17 receptor activity"/>
    <property type="evidence" value="ECO:0007669"/>
    <property type="project" value="InterPro"/>
</dbReference>
<keyword evidence="11" id="KW-1185">Reference proteome</keyword>
<organism evidence="10 11">
    <name type="scientific">Electrophorus voltai</name>
    <dbReference type="NCBI Taxonomy" id="2609070"/>
    <lineage>
        <taxon>Eukaryota</taxon>
        <taxon>Metazoa</taxon>
        <taxon>Chordata</taxon>
        <taxon>Craniata</taxon>
        <taxon>Vertebrata</taxon>
        <taxon>Euteleostomi</taxon>
        <taxon>Actinopterygii</taxon>
        <taxon>Neopterygii</taxon>
        <taxon>Teleostei</taxon>
        <taxon>Ostariophysi</taxon>
        <taxon>Gymnotiformes</taxon>
        <taxon>Gymnotoidei</taxon>
        <taxon>Gymnotidae</taxon>
        <taxon>Electrophorus</taxon>
    </lineage>
</organism>
<evidence type="ECO:0000259" key="9">
    <source>
        <dbReference type="PROSITE" id="PS51534"/>
    </source>
</evidence>